<dbReference type="PANTHER" id="PTHR30489:SF0">
    <property type="entry name" value="LIPOPROTEIN-RELEASING SYSTEM TRANSMEMBRANE PROTEIN LOLE"/>
    <property type="match status" value="1"/>
</dbReference>
<comment type="similarity">
    <text evidence="2">Belongs to the ABC-4 integral membrane protein family. LolC/E subfamily.</text>
</comment>
<organism evidence="10 11">
    <name type="scientific">Owenweeksia hongkongensis (strain DSM 17368 / CIP 108786 / JCM 12287 / NRRL B-23963 / UST20020801)</name>
    <dbReference type="NCBI Taxonomy" id="926562"/>
    <lineage>
        <taxon>Bacteria</taxon>
        <taxon>Pseudomonadati</taxon>
        <taxon>Bacteroidota</taxon>
        <taxon>Flavobacteriia</taxon>
        <taxon>Flavobacteriales</taxon>
        <taxon>Owenweeksiaceae</taxon>
        <taxon>Owenweeksia</taxon>
    </lineage>
</organism>
<evidence type="ECO:0000256" key="3">
    <source>
        <dbReference type="ARBA" id="ARBA00022475"/>
    </source>
</evidence>
<evidence type="ECO:0000259" key="8">
    <source>
        <dbReference type="Pfam" id="PF02687"/>
    </source>
</evidence>
<feature type="domain" description="MacB-like periplasmic core" evidence="9">
    <location>
        <begin position="29"/>
        <end position="246"/>
    </location>
</feature>
<feature type="transmembrane region" description="Helical" evidence="7">
    <location>
        <begin position="373"/>
        <end position="398"/>
    </location>
</feature>
<dbReference type="GO" id="GO:0098797">
    <property type="term" value="C:plasma membrane protein complex"/>
    <property type="evidence" value="ECO:0007669"/>
    <property type="project" value="TreeGrafter"/>
</dbReference>
<keyword evidence="10" id="KW-0449">Lipoprotein</keyword>
<dbReference type="Pfam" id="PF12704">
    <property type="entry name" value="MacB_PCD"/>
    <property type="match status" value="1"/>
</dbReference>
<dbReference type="InterPro" id="IPR003838">
    <property type="entry name" value="ABC3_permease_C"/>
</dbReference>
<dbReference type="AlphaFoldDB" id="G8R399"/>
<evidence type="ECO:0000313" key="10">
    <source>
        <dbReference type="EMBL" id="AEV31920.1"/>
    </source>
</evidence>
<dbReference type="Proteomes" id="UP000005631">
    <property type="component" value="Chromosome"/>
</dbReference>
<protein>
    <submittedName>
        <fullName evidence="10">ABC-type transport system, involved in lipoprotein release, permease component</fullName>
    </submittedName>
</protein>
<evidence type="ECO:0000256" key="5">
    <source>
        <dbReference type="ARBA" id="ARBA00022989"/>
    </source>
</evidence>
<name>G8R399_OWEHD</name>
<feature type="transmembrane region" description="Helical" evidence="7">
    <location>
        <begin position="330"/>
        <end position="353"/>
    </location>
</feature>
<dbReference type="KEGG" id="oho:Oweho_0909"/>
<feature type="transmembrane region" description="Helical" evidence="7">
    <location>
        <begin position="25"/>
        <end position="45"/>
    </location>
</feature>
<proteinExistence type="inferred from homology"/>
<accession>G8R399</accession>
<keyword evidence="3" id="KW-1003">Cell membrane</keyword>
<evidence type="ECO:0000256" key="1">
    <source>
        <dbReference type="ARBA" id="ARBA00004651"/>
    </source>
</evidence>
<evidence type="ECO:0000256" key="2">
    <source>
        <dbReference type="ARBA" id="ARBA00005236"/>
    </source>
</evidence>
<gene>
    <name evidence="10" type="ordered locus">Oweho_0909</name>
</gene>
<feature type="domain" description="ABC3 transporter permease C-terminal" evidence="8">
    <location>
        <begin position="277"/>
        <end position="403"/>
    </location>
</feature>
<evidence type="ECO:0000259" key="9">
    <source>
        <dbReference type="Pfam" id="PF12704"/>
    </source>
</evidence>
<dbReference type="InterPro" id="IPR025857">
    <property type="entry name" value="MacB_PCD"/>
</dbReference>
<dbReference type="RefSeq" id="WP_014201281.1">
    <property type="nucleotide sequence ID" value="NC_016599.1"/>
</dbReference>
<reference evidence="10 11" key="1">
    <citation type="journal article" date="2012" name="Stand. Genomic Sci.">
        <title>Genome sequence of the orange-pigmented seawater bacterium Owenweeksia hongkongensis type strain (UST20020801(T)).</title>
        <authorList>
            <person name="Riedel T."/>
            <person name="Held B."/>
            <person name="Nolan M."/>
            <person name="Lucas S."/>
            <person name="Lapidus A."/>
            <person name="Tice H."/>
            <person name="Del Rio T.G."/>
            <person name="Cheng J.F."/>
            <person name="Han C."/>
            <person name="Tapia R."/>
            <person name="Goodwin L.A."/>
            <person name="Pitluck S."/>
            <person name="Liolios K."/>
            <person name="Mavromatis K."/>
            <person name="Pagani I."/>
            <person name="Ivanova N."/>
            <person name="Mikhailova N."/>
            <person name="Pati A."/>
            <person name="Chen A."/>
            <person name="Palaniappan K."/>
            <person name="Rohde M."/>
            <person name="Tindall B.J."/>
            <person name="Detter J.C."/>
            <person name="Goker M."/>
            <person name="Woyke T."/>
            <person name="Bristow J."/>
            <person name="Eisen J.A."/>
            <person name="Markowitz V."/>
            <person name="Hugenholtz P."/>
            <person name="Klenk H.P."/>
            <person name="Kyrpides N.C."/>
        </authorList>
    </citation>
    <scope>NUCLEOTIDE SEQUENCE</scope>
    <source>
        <strain evidence="11">DSM 17368 / JCM 12287 / NRRL B-23963</strain>
    </source>
</reference>
<dbReference type="EMBL" id="CP003156">
    <property type="protein sequence ID" value="AEV31920.1"/>
    <property type="molecule type" value="Genomic_DNA"/>
</dbReference>
<dbReference type="InterPro" id="IPR051447">
    <property type="entry name" value="Lipoprotein-release_system"/>
</dbReference>
<dbReference type="PANTHER" id="PTHR30489">
    <property type="entry name" value="LIPOPROTEIN-RELEASING SYSTEM TRANSMEMBRANE PROTEIN LOLE"/>
    <property type="match status" value="1"/>
</dbReference>
<keyword evidence="4 7" id="KW-0812">Transmembrane</keyword>
<keyword evidence="11" id="KW-1185">Reference proteome</keyword>
<comment type="subcellular location">
    <subcellularLocation>
        <location evidence="1">Cell membrane</location>
        <topology evidence="1">Multi-pass membrane protein</topology>
    </subcellularLocation>
</comment>
<evidence type="ECO:0000256" key="7">
    <source>
        <dbReference type="SAM" id="Phobius"/>
    </source>
</evidence>
<keyword evidence="5 7" id="KW-1133">Transmembrane helix</keyword>
<dbReference type="Pfam" id="PF02687">
    <property type="entry name" value="FtsX"/>
    <property type="match status" value="1"/>
</dbReference>
<dbReference type="GO" id="GO:0044874">
    <property type="term" value="P:lipoprotein localization to outer membrane"/>
    <property type="evidence" value="ECO:0007669"/>
    <property type="project" value="TreeGrafter"/>
</dbReference>
<sequence length="410" mass="45894">MNFEFFIANRIVKSKTAAKKISRPVIRISVGAIALGIIIMIVAMATGNGLRKEIRNKVIGFSGHIQILNYQPNPTYEQTPTDLPDSVLTHISGISGVEYIQPFAQKAGIIKTDSLFEGALLKGVNADYHWQNLAGYITEGKAPTIGQTGYNDSILISRAIADKLSLTLNDKFSMYFVREAPKPPLLRNFYISGIYQTDFEEIDNNFLIGDIKHLQRLNKWDSTEVGGYEIFLKNDDNITATNEQIRLLLPYDLDALSARQLNEQLFQWLDLFDLNIMIIIIIMIAVATINMSIALLILILERTQMVGILKALGSANGSIRRIFLINATYLILRGLFWGNLIGIGLCLLQQQFGFVKLDPTTYYVSEVSIDLNIPFLLALNGITVLICLICLILPSYLITRISPVKAIRFD</sequence>
<keyword evidence="6 7" id="KW-0472">Membrane</keyword>
<evidence type="ECO:0000256" key="6">
    <source>
        <dbReference type="ARBA" id="ARBA00023136"/>
    </source>
</evidence>
<dbReference type="STRING" id="926562.Oweho_0909"/>
<dbReference type="HOGENOM" id="CLU_000604_8_2_10"/>
<dbReference type="PATRIC" id="fig|926562.3.peg.925"/>
<evidence type="ECO:0000313" key="11">
    <source>
        <dbReference type="Proteomes" id="UP000005631"/>
    </source>
</evidence>
<evidence type="ECO:0000256" key="4">
    <source>
        <dbReference type="ARBA" id="ARBA00022692"/>
    </source>
</evidence>
<feature type="transmembrane region" description="Helical" evidence="7">
    <location>
        <begin position="276"/>
        <end position="300"/>
    </location>
</feature>
<dbReference type="eggNOG" id="COG4591">
    <property type="taxonomic scope" value="Bacteria"/>
</dbReference>